<proteinExistence type="predicted"/>
<dbReference type="RefSeq" id="WP_182493792.1">
    <property type="nucleotide sequence ID" value="NZ_JACJIS010000002.1"/>
</dbReference>
<gene>
    <name evidence="2" type="ORF">GGR22_002371</name>
</gene>
<organism evidence="2 3">
    <name type="scientific">Flavobacterium gossypii</name>
    <dbReference type="NCBI Taxonomy" id="1646119"/>
    <lineage>
        <taxon>Bacteria</taxon>
        <taxon>Pseudomonadati</taxon>
        <taxon>Bacteroidota</taxon>
        <taxon>Flavobacteriia</taxon>
        <taxon>Flavobacteriales</taxon>
        <taxon>Flavobacteriaceae</taxon>
        <taxon>Flavobacterium</taxon>
    </lineage>
</organism>
<keyword evidence="3" id="KW-1185">Reference proteome</keyword>
<evidence type="ECO:0000313" key="3">
    <source>
        <dbReference type="Proteomes" id="UP000555003"/>
    </source>
</evidence>
<protein>
    <recommendedName>
        <fullName evidence="4">Lipoprotein</fullName>
    </recommendedName>
</protein>
<dbReference type="EMBL" id="JACJIS010000002">
    <property type="protein sequence ID" value="MBA9074204.1"/>
    <property type="molecule type" value="Genomic_DNA"/>
</dbReference>
<dbReference type="PROSITE" id="PS51257">
    <property type="entry name" value="PROKAR_LIPOPROTEIN"/>
    <property type="match status" value="1"/>
</dbReference>
<dbReference type="Proteomes" id="UP000555003">
    <property type="component" value="Unassembled WGS sequence"/>
</dbReference>
<evidence type="ECO:0000256" key="1">
    <source>
        <dbReference type="SAM" id="SignalP"/>
    </source>
</evidence>
<reference evidence="2 3" key="1">
    <citation type="submission" date="2020-08" db="EMBL/GenBank/DDBJ databases">
        <title>Genomic Encyclopedia of Type Strains, Phase IV (KMG-IV): sequencing the most valuable type-strain genomes for metagenomic binning, comparative biology and taxonomic classification.</title>
        <authorList>
            <person name="Goeker M."/>
        </authorList>
    </citation>
    <scope>NUCLEOTIDE SEQUENCE [LARGE SCALE GENOMIC DNA]</scope>
    <source>
        <strain evidence="2 3">DSM 100397</strain>
    </source>
</reference>
<sequence>MKTTFVKLFVLGAAIAVAACNSNKKAAVKEDGTEVVKIRTPDTTEAGKEEEKVETVAVQGKVGEINKGKDGYTAILTTDDGKIYYATISIPNLKDPKQYRSVQIGETIKVKGDSWKMEDDNYITVRELEK</sequence>
<name>A0ABR6DRY7_9FLAO</name>
<evidence type="ECO:0008006" key="4">
    <source>
        <dbReference type="Google" id="ProtNLM"/>
    </source>
</evidence>
<keyword evidence="1" id="KW-0732">Signal</keyword>
<feature type="signal peptide" evidence="1">
    <location>
        <begin position="1"/>
        <end position="18"/>
    </location>
</feature>
<comment type="caution">
    <text evidence="2">The sequence shown here is derived from an EMBL/GenBank/DDBJ whole genome shotgun (WGS) entry which is preliminary data.</text>
</comment>
<accession>A0ABR6DRY7</accession>
<evidence type="ECO:0000313" key="2">
    <source>
        <dbReference type="EMBL" id="MBA9074204.1"/>
    </source>
</evidence>
<feature type="chain" id="PRO_5045910704" description="Lipoprotein" evidence="1">
    <location>
        <begin position="19"/>
        <end position="130"/>
    </location>
</feature>